<evidence type="ECO:0000256" key="3">
    <source>
        <dbReference type="ARBA" id="ARBA00022786"/>
    </source>
</evidence>
<dbReference type="EMBL" id="JARKHS020012552">
    <property type="protein sequence ID" value="KAK8776813.1"/>
    <property type="molecule type" value="Genomic_DNA"/>
</dbReference>
<dbReference type="Gene3D" id="1.20.1280.50">
    <property type="match status" value="1"/>
</dbReference>
<evidence type="ECO:0000256" key="2">
    <source>
        <dbReference type="ARBA" id="ARBA00010611"/>
    </source>
</evidence>
<protein>
    <recommendedName>
        <fullName evidence="4">F-box domain-containing protein</fullName>
    </recommendedName>
</protein>
<dbReference type="SMART" id="SM00256">
    <property type="entry name" value="FBOX"/>
    <property type="match status" value="1"/>
</dbReference>
<dbReference type="PANTHER" id="PTHR10706:SF130">
    <property type="entry name" value="F-BOX ONLY PROTEIN 31"/>
    <property type="match status" value="1"/>
</dbReference>
<dbReference type="AlphaFoldDB" id="A0AAQ4EQJ4"/>
<gene>
    <name evidence="5" type="ORF">V5799_029842</name>
</gene>
<evidence type="ECO:0000313" key="6">
    <source>
        <dbReference type="Proteomes" id="UP001321473"/>
    </source>
</evidence>
<comment type="caution">
    <text evidence="5">The sequence shown here is derived from an EMBL/GenBank/DDBJ whole genome shotgun (WGS) entry which is preliminary data.</text>
</comment>
<accession>A0AAQ4EQJ4</accession>
<reference evidence="5 6" key="1">
    <citation type="journal article" date="2023" name="Arcadia Sci">
        <title>De novo assembly of a long-read Amblyomma americanum tick genome.</title>
        <authorList>
            <person name="Chou S."/>
            <person name="Poskanzer K.E."/>
            <person name="Rollins M."/>
            <person name="Thuy-Boun P.S."/>
        </authorList>
    </citation>
    <scope>NUCLEOTIDE SEQUENCE [LARGE SCALE GENOMIC DNA]</scope>
    <source>
        <strain evidence="5">F_SG_1</strain>
        <tissue evidence="5">Salivary glands</tissue>
    </source>
</reference>
<organism evidence="5 6">
    <name type="scientific">Amblyomma americanum</name>
    <name type="common">Lone star tick</name>
    <dbReference type="NCBI Taxonomy" id="6943"/>
    <lineage>
        <taxon>Eukaryota</taxon>
        <taxon>Metazoa</taxon>
        <taxon>Ecdysozoa</taxon>
        <taxon>Arthropoda</taxon>
        <taxon>Chelicerata</taxon>
        <taxon>Arachnida</taxon>
        <taxon>Acari</taxon>
        <taxon>Parasitiformes</taxon>
        <taxon>Ixodida</taxon>
        <taxon>Ixodoidea</taxon>
        <taxon>Ixodidae</taxon>
        <taxon>Amblyomminae</taxon>
        <taxon>Amblyomma</taxon>
    </lineage>
</organism>
<dbReference type="InterPro" id="IPR045048">
    <property type="entry name" value="FBXO31/39"/>
</dbReference>
<dbReference type="SUPFAM" id="SSF81383">
    <property type="entry name" value="F-box domain"/>
    <property type="match status" value="1"/>
</dbReference>
<dbReference type="Pfam" id="PF12014">
    <property type="entry name" value="Cyclin_D1_bind"/>
    <property type="match status" value="1"/>
</dbReference>
<dbReference type="InterPro" id="IPR001810">
    <property type="entry name" value="F-box_dom"/>
</dbReference>
<evidence type="ECO:0000313" key="5">
    <source>
        <dbReference type="EMBL" id="KAK8776813.1"/>
    </source>
</evidence>
<dbReference type="Pfam" id="PF12937">
    <property type="entry name" value="F-box-like"/>
    <property type="match status" value="1"/>
</dbReference>
<dbReference type="Proteomes" id="UP001321473">
    <property type="component" value="Unassembled WGS sequence"/>
</dbReference>
<keyword evidence="6" id="KW-1185">Reference proteome</keyword>
<dbReference type="InterPro" id="IPR036047">
    <property type="entry name" value="F-box-like_dom_sf"/>
</dbReference>
<feature type="domain" description="F-box" evidence="4">
    <location>
        <begin position="8"/>
        <end position="54"/>
    </location>
</feature>
<dbReference type="PROSITE" id="PS50181">
    <property type="entry name" value="FBOX"/>
    <property type="match status" value="1"/>
</dbReference>
<evidence type="ECO:0000256" key="1">
    <source>
        <dbReference type="ARBA" id="ARBA00004906"/>
    </source>
</evidence>
<dbReference type="PANTHER" id="PTHR10706">
    <property type="entry name" value="F-BOX FAMILY PROTEIN"/>
    <property type="match status" value="1"/>
</dbReference>
<comment type="pathway">
    <text evidence="1">Protein modification; protein ubiquitination.</text>
</comment>
<sequence>MGVSAINEFIMEAFPPEVLAKIFSYLSGKDIAGVAEVCRSFYEASRIENVWRARCAQEFAVKVKHGGNLIFKDVYTKLLHKYRYCLGLWQPQVSSYGGLFQVMFDPELVSIVGTELMPPLDPFITEPLRKKMLFSIPVYRENDEDVICVGGYKGPHEAVILEISKDEFMFKCCDSSHHRHPNGKHQELREFLSEHSSVPLDMHQFPHSQEMLLMKFLILRQFDYAFHYKRVRLQAPLTGVPIQPGIFKGTYGTHGVELIQIEYIDNCTKLRATKLSCFCIAFLFLQGHHPCYLKYQGDPNIPSGQVTFEVVLQYSMVLTAQQQASITSLDAIEVQAADIPCNSVPIASQPFCVPGDCHERFHEIPKVCIARYHGLGQVAGHGFTNPSFSRGHWVIFSEDLFGFLWLELLSLSMYHRVKEDLA</sequence>
<proteinExistence type="inferred from homology"/>
<comment type="similarity">
    <text evidence="2">Belongs to the FBXO31 family.</text>
</comment>
<keyword evidence="3" id="KW-0833">Ubl conjugation pathway</keyword>
<evidence type="ECO:0000259" key="4">
    <source>
        <dbReference type="PROSITE" id="PS50181"/>
    </source>
</evidence>
<name>A0AAQ4EQJ4_AMBAM</name>